<evidence type="ECO:0000256" key="7">
    <source>
        <dbReference type="ARBA" id="ARBA00022833"/>
    </source>
</evidence>
<evidence type="ECO:0000259" key="14">
    <source>
        <dbReference type="PROSITE" id="PS50157"/>
    </source>
</evidence>
<dbReference type="PROSITE" id="PS50157">
    <property type="entry name" value="ZINC_FINGER_C2H2_2"/>
    <property type="match status" value="9"/>
</dbReference>
<feature type="compositionally biased region" description="Polar residues" evidence="13">
    <location>
        <begin position="646"/>
        <end position="659"/>
    </location>
</feature>
<keyword evidence="10" id="KW-0804">Transcription</keyword>
<dbReference type="Gene3D" id="3.30.160.60">
    <property type="entry name" value="Classic Zinc Finger"/>
    <property type="match status" value="9"/>
</dbReference>
<dbReference type="InterPro" id="IPR050589">
    <property type="entry name" value="Ikaros_C2H2-ZF"/>
</dbReference>
<dbReference type="PROSITE" id="PS00028">
    <property type="entry name" value="ZINC_FINGER_C2H2_1"/>
    <property type="match status" value="9"/>
</dbReference>
<dbReference type="GO" id="GO:0005634">
    <property type="term" value="C:nucleus"/>
    <property type="evidence" value="ECO:0007669"/>
    <property type="project" value="UniProtKB-SubCell"/>
</dbReference>
<evidence type="ECO:0000256" key="13">
    <source>
        <dbReference type="SAM" id="MobiDB-lite"/>
    </source>
</evidence>
<accession>A0A9Q1CEG9</accession>
<dbReference type="FunFam" id="3.30.160.60:FF:000045">
    <property type="entry name" value="ZFP69 zinc finger protein B"/>
    <property type="match status" value="1"/>
</dbReference>
<gene>
    <name evidence="15" type="ORF">HOLleu_10789</name>
</gene>
<dbReference type="Proteomes" id="UP001152320">
    <property type="component" value="Chromosome 4"/>
</dbReference>
<dbReference type="PANTHER" id="PTHR24404:SF114">
    <property type="entry name" value="KLUMPFUSS, ISOFORM B-RELATED"/>
    <property type="match status" value="1"/>
</dbReference>
<feature type="compositionally biased region" description="Polar residues" evidence="13">
    <location>
        <begin position="594"/>
        <end position="635"/>
    </location>
</feature>
<dbReference type="EMBL" id="JAIZAY010000004">
    <property type="protein sequence ID" value="KAJ8043612.1"/>
    <property type="molecule type" value="Genomic_DNA"/>
</dbReference>
<feature type="compositionally biased region" description="Basic and acidic residues" evidence="13">
    <location>
        <begin position="369"/>
        <end position="378"/>
    </location>
</feature>
<sequence>MIWGMTLHPGVVYTREVLAVEYLTLASLDCRPGMSAGGSNPRAQLKLQTNDLECILCTLEKGIVHQQILDYVLQDGDSLKFTVEGNSDVYITGYTYRHPVRGDGLRERGLTSALVRTAPNGLHSDLSAVSSIDSESRQPRIIEGTVASVKSEPISVNMEVGQDGTGDQAEPHVEEYLTVTDEDLTEPEEGSSQERPDSEPADASGFQEDTEEETDHQHNREIDTVSESMTEGAVDDQETDTSVLADTSGMIKEIGIRSDVEPHSQLMLSNETVNNEGNVDMHGDSEDLDHLPQLRGEQMSEETDQIIRKANISYELSSFENGQETAACQSSYDEVAYNITSKDTVEEGLETTQSISNKDVGVSSVVGEKVTESGDRETAVGSSQNQGENQDLVSCMTDLKMRKVTVVLHRIDRSMLCSSDDGWLDDCNGHQDGINDGLCQVETGAHKGDIERNISEKYISTHPSDIEMANLLLEMRSGEWTIPSKESSSDTSMGAVDWEEDTIDGSEKESQKLNESPDISHEVERPFEMGRQRSDVQSTSSCQKINEAIVCVTISPEKGPGSAFLQTETADGYISQHANQKKLQKQLNRKEDLNSTLAGRQLRSATTPTKKNMGTSLQDSAGNQGKSDPVSTPRSFKNKRVLSPRKNITQSEVNNSKVGNSKRKVFANDRKVVGKKLNNSNTNDEKPFHCEYCEKKFVFQSYLLRHERSHTGEKPFNCKFCDKKFAMKSNVVAHERIHTGKYPFKCKFCERKFSCKSKMKYHENIHTGEKLFECKYCGKKFTMRCFLVCHERIHTGEKPFPCKYCEKRFVQKSQMIKHERTHTGERPFSCRYCTKKFSVKSVLKYHERTHTGEKTFRCKYCDKMFTWRKNWLDHTKIHTGDRPFSCKFCGKKFFQKIILLQHEDTHTGERRFKCKYCKRGFSWKNNLMRHLRTHNGGKNDT</sequence>
<evidence type="ECO:0000256" key="12">
    <source>
        <dbReference type="PROSITE-ProRule" id="PRU00042"/>
    </source>
</evidence>
<dbReference type="FunFam" id="3.30.160.60:FF:002343">
    <property type="entry name" value="Zinc finger protein 33A"/>
    <property type="match status" value="2"/>
</dbReference>
<dbReference type="OrthoDB" id="654211at2759"/>
<dbReference type="PANTHER" id="PTHR24404">
    <property type="entry name" value="ZINC FINGER PROTEIN"/>
    <property type="match status" value="1"/>
</dbReference>
<dbReference type="FunFam" id="3.30.160.60:FF:000358">
    <property type="entry name" value="zinc finger protein 24"/>
    <property type="match status" value="1"/>
</dbReference>
<evidence type="ECO:0000256" key="8">
    <source>
        <dbReference type="ARBA" id="ARBA00023015"/>
    </source>
</evidence>
<evidence type="ECO:0000256" key="2">
    <source>
        <dbReference type="ARBA" id="ARBA00006673"/>
    </source>
</evidence>
<evidence type="ECO:0000313" key="16">
    <source>
        <dbReference type="Proteomes" id="UP001152320"/>
    </source>
</evidence>
<evidence type="ECO:0000256" key="4">
    <source>
        <dbReference type="ARBA" id="ARBA00022723"/>
    </source>
</evidence>
<feature type="region of interest" description="Disordered" evidence="13">
    <location>
        <begin position="179"/>
        <end position="239"/>
    </location>
</feature>
<reference evidence="15" key="1">
    <citation type="submission" date="2021-10" db="EMBL/GenBank/DDBJ databases">
        <title>Tropical sea cucumber genome reveals ecological adaptation and Cuvierian tubules defense mechanism.</title>
        <authorList>
            <person name="Chen T."/>
        </authorList>
    </citation>
    <scope>NUCLEOTIDE SEQUENCE</scope>
    <source>
        <strain evidence="15">Nanhai2018</strain>
        <tissue evidence="15">Muscle</tissue>
    </source>
</reference>
<feature type="region of interest" description="Disordered" evidence="13">
    <location>
        <begin position="593"/>
        <end position="662"/>
    </location>
</feature>
<dbReference type="FunFam" id="3.30.160.60:FF:001009">
    <property type="entry name" value="Zinc finger protein 26"/>
    <property type="match status" value="1"/>
</dbReference>
<keyword evidence="5" id="KW-0677">Repeat</keyword>
<dbReference type="Pfam" id="PF17800">
    <property type="entry name" value="NPL"/>
    <property type="match status" value="1"/>
</dbReference>
<dbReference type="SMART" id="SM00355">
    <property type="entry name" value="ZnF_C2H2"/>
    <property type="match status" value="9"/>
</dbReference>
<comment type="similarity">
    <text evidence="3">Belongs to the krueppel C2H2-type zinc-finger protein family.</text>
</comment>
<feature type="region of interest" description="Disordered" evidence="13">
    <location>
        <begin position="360"/>
        <end position="387"/>
    </location>
</feature>
<name>A0A9Q1CEG9_HOLLE</name>
<feature type="domain" description="C2H2-type" evidence="14">
    <location>
        <begin position="856"/>
        <end position="883"/>
    </location>
</feature>
<dbReference type="InterPro" id="IPR036236">
    <property type="entry name" value="Znf_C2H2_sf"/>
</dbReference>
<evidence type="ECO:0000256" key="6">
    <source>
        <dbReference type="ARBA" id="ARBA00022771"/>
    </source>
</evidence>
<feature type="domain" description="C2H2-type" evidence="14">
    <location>
        <begin position="688"/>
        <end position="715"/>
    </location>
</feature>
<dbReference type="GO" id="GO:0006357">
    <property type="term" value="P:regulation of transcription by RNA polymerase II"/>
    <property type="evidence" value="ECO:0007669"/>
    <property type="project" value="TreeGrafter"/>
</dbReference>
<feature type="domain" description="C2H2-type" evidence="14">
    <location>
        <begin position="884"/>
        <end position="911"/>
    </location>
</feature>
<dbReference type="InterPro" id="IPR013087">
    <property type="entry name" value="Znf_C2H2_type"/>
</dbReference>
<dbReference type="Gene3D" id="2.60.120.340">
    <property type="entry name" value="Nucleoplasmin core domain"/>
    <property type="match status" value="1"/>
</dbReference>
<comment type="caution">
    <text evidence="15">The sequence shown here is derived from an EMBL/GenBank/DDBJ whole genome shotgun (WGS) entry which is preliminary data.</text>
</comment>
<dbReference type="FunFam" id="3.30.160.60:FF:000212">
    <property type="entry name" value="zinc finger protein 382 isoform X2"/>
    <property type="match status" value="1"/>
</dbReference>
<evidence type="ECO:0000256" key="5">
    <source>
        <dbReference type="ARBA" id="ARBA00022737"/>
    </source>
</evidence>
<dbReference type="SUPFAM" id="SSF57667">
    <property type="entry name" value="beta-beta-alpha zinc fingers"/>
    <property type="match status" value="5"/>
</dbReference>
<evidence type="ECO:0000256" key="11">
    <source>
        <dbReference type="ARBA" id="ARBA00023242"/>
    </source>
</evidence>
<keyword evidence="6 12" id="KW-0863">Zinc-finger</keyword>
<keyword evidence="9" id="KW-0238">DNA-binding</keyword>
<feature type="compositionally biased region" description="Acidic residues" evidence="13">
    <location>
        <begin position="180"/>
        <end position="191"/>
    </location>
</feature>
<dbReference type="FunFam" id="3.30.160.60:FF:000193">
    <property type="entry name" value="Zinc finger protein 300"/>
    <property type="match status" value="1"/>
</dbReference>
<evidence type="ECO:0000256" key="3">
    <source>
        <dbReference type="ARBA" id="ARBA00006991"/>
    </source>
</evidence>
<dbReference type="GO" id="GO:0003700">
    <property type="term" value="F:DNA-binding transcription factor activity"/>
    <property type="evidence" value="ECO:0007669"/>
    <property type="project" value="TreeGrafter"/>
</dbReference>
<proteinExistence type="inferred from homology"/>
<keyword evidence="16" id="KW-1185">Reference proteome</keyword>
<evidence type="ECO:0000256" key="9">
    <source>
        <dbReference type="ARBA" id="ARBA00023125"/>
    </source>
</evidence>
<protein>
    <submittedName>
        <fullName evidence="15">Histone-lysine N-methyltransferase PRDM9</fullName>
    </submittedName>
</protein>
<feature type="domain" description="C2H2-type" evidence="14">
    <location>
        <begin position="828"/>
        <end position="855"/>
    </location>
</feature>
<keyword evidence="8" id="KW-0805">Transcription regulation</keyword>
<feature type="domain" description="C2H2-type" evidence="14">
    <location>
        <begin position="772"/>
        <end position="799"/>
    </location>
</feature>
<dbReference type="GO" id="GO:0008270">
    <property type="term" value="F:zinc ion binding"/>
    <property type="evidence" value="ECO:0007669"/>
    <property type="project" value="UniProtKB-KW"/>
</dbReference>
<keyword evidence="4" id="KW-0479">Metal-binding</keyword>
<feature type="domain" description="C2H2-type" evidence="14">
    <location>
        <begin position="744"/>
        <end position="771"/>
    </location>
</feature>
<feature type="domain" description="C2H2-type" evidence="14">
    <location>
        <begin position="912"/>
        <end position="939"/>
    </location>
</feature>
<dbReference type="FunFam" id="3.30.160.60:FF:000110">
    <property type="entry name" value="Zinc finger protein-like"/>
    <property type="match status" value="1"/>
</dbReference>
<evidence type="ECO:0000256" key="10">
    <source>
        <dbReference type="ARBA" id="ARBA00023163"/>
    </source>
</evidence>
<dbReference type="AlphaFoldDB" id="A0A9Q1CEG9"/>
<evidence type="ECO:0000313" key="15">
    <source>
        <dbReference type="EMBL" id="KAJ8043612.1"/>
    </source>
</evidence>
<feature type="domain" description="C2H2-type" evidence="14">
    <location>
        <begin position="716"/>
        <end position="743"/>
    </location>
</feature>
<organism evidence="15 16">
    <name type="scientific">Holothuria leucospilota</name>
    <name type="common">Black long sea cucumber</name>
    <name type="synonym">Mertensiothuria leucospilota</name>
    <dbReference type="NCBI Taxonomy" id="206669"/>
    <lineage>
        <taxon>Eukaryota</taxon>
        <taxon>Metazoa</taxon>
        <taxon>Echinodermata</taxon>
        <taxon>Eleutherozoa</taxon>
        <taxon>Echinozoa</taxon>
        <taxon>Holothuroidea</taxon>
        <taxon>Aspidochirotacea</taxon>
        <taxon>Aspidochirotida</taxon>
        <taxon>Holothuriidae</taxon>
        <taxon>Holothuria</taxon>
    </lineage>
</organism>
<comment type="similarity">
    <text evidence="2">Belongs to the histone deacetylase HD2 family.</text>
</comment>
<keyword evidence="11" id="KW-0539">Nucleus</keyword>
<keyword evidence="7" id="KW-0862">Zinc</keyword>
<dbReference type="GO" id="GO:0000978">
    <property type="term" value="F:RNA polymerase II cis-regulatory region sequence-specific DNA binding"/>
    <property type="evidence" value="ECO:0007669"/>
    <property type="project" value="TreeGrafter"/>
</dbReference>
<evidence type="ECO:0000256" key="1">
    <source>
        <dbReference type="ARBA" id="ARBA00004123"/>
    </source>
</evidence>
<dbReference type="InterPro" id="IPR041232">
    <property type="entry name" value="NPL"/>
</dbReference>
<feature type="domain" description="C2H2-type" evidence="14">
    <location>
        <begin position="800"/>
        <end position="827"/>
    </location>
</feature>
<dbReference type="Pfam" id="PF00096">
    <property type="entry name" value="zf-C2H2"/>
    <property type="match status" value="4"/>
</dbReference>
<comment type="subcellular location">
    <subcellularLocation>
        <location evidence="1">Nucleus</location>
    </subcellularLocation>
</comment>